<dbReference type="Proteomes" id="UP000199423">
    <property type="component" value="Unassembled WGS sequence"/>
</dbReference>
<accession>A0A1I7MZ37</accession>
<proteinExistence type="predicted"/>
<dbReference type="AlphaFoldDB" id="A0A1I7MZ37"/>
<reference evidence="2" key="1">
    <citation type="submission" date="2016-10" db="EMBL/GenBank/DDBJ databases">
        <authorList>
            <person name="Varghese N."/>
            <person name="Submissions S."/>
        </authorList>
    </citation>
    <scope>NUCLEOTIDE SEQUENCE [LARGE SCALE GENOMIC DNA]</scope>
    <source>
        <strain evidence="2">DSM 1565</strain>
    </source>
</reference>
<name>A0A1I7MZ37_9HYPH</name>
<keyword evidence="2" id="KW-1185">Reference proteome</keyword>
<evidence type="ECO:0000313" key="1">
    <source>
        <dbReference type="EMBL" id="SFV27687.1"/>
    </source>
</evidence>
<organism evidence="1 2">
    <name type="scientific">Hyphomicrobium facile</name>
    <dbReference type="NCBI Taxonomy" id="51670"/>
    <lineage>
        <taxon>Bacteria</taxon>
        <taxon>Pseudomonadati</taxon>
        <taxon>Pseudomonadota</taxon>
        <taxon>Alphaproteobacteria</taxon>
        <taxon>Hyphomicrobiales</taxon>
        <taxon>Hyphomicrobiaceae</taxon>
        <taxon>Hyphomicrobium</taxon>
    </lineage>
</organism>
<dbReference type="OrthoDB" id="7933196at2"/>
<evidence type="ECO:0000313" key="2">
    <source>
        <dbReference type="Proteomes" id="UP000199423"/>
    </source>
</evidence>
<gene>
    <name evidence="1" type="ORF">SAMN04488557_0822</name>
</gene>
<protein>
    <submittedName>
        <fullName evidence="1">Uncharacterized protein</fullName>
    </submittedName>
</protein>
<dbReference type="EMBL" id="FPCH01000001">
    <property type="protein sequence ID" value="SFV27687.1"/>
    <property type="molecule type" value="Genomic_DNA"/>
</dbReference>
<dbReference type="RefSeq" id="WP_092864537.1">
    <property type="nucleotide sequence ID" value="NZ_FPCH01000001.1"/>
</dbReference>
<sequence>MSIETLMSAANAAGYVMAAEEQLPDAFGAEPQVFEFKSQPPTAIAIWRPVVPAVDGKPLTGHIANAWDWFTDRFVHHGATPA</sequence>